<dbReference type="Proteomes" id="UP000784294">
    <property type="component" value="Unassembled WGS sequence"/>
</dbReference>
<reference evidence="1" key="1">
    <citation type="submission" date="2018-11" db="EMBL/GenBank/DDBJ databases">
        <authorList>
            <consortium name="Pathogen Informatics"/>
        </authorList>
    </citation>
    <scope>NUCLEOTIDE SEQUENCE</scope>
</reference>
<name>A0A448WJN9_9PLAT</name>
<dbReference type="AlphaFoldDB" id="A0A448WJN9"/>
<accession>A0A448WJN9</accession>
<sequence>MIGLLSSWFKDFTRPMLPYLRYSRHYFRTLPRAFDGANTPVSLNGPTKSGFLTWVRD</sequence>
<keyword evidence="2" id="KW-1185">Reference proteome</keyword>
<comment type="caution">
    <text evidence="1">The sequence shown here is derived from an EMBL/GenBank/DDBJ whole genome shotgun (WGS) entry which is preliminary data.</text>
</comment>
<organism evidence="1 2">
    <name type="scientific">Protopolystoma xenopodis</name>
    <dbReference type="NCBI Taxonomy" id="117903"/>
    <lineage>
        <taxon>Eukaryota</taxon>
        <taxon>Metazoa</taxon>
        <taxon>Spiralia</taxon>
        <taxon>Lophotrochozoa</taxon>
        <taxon>Platyhelminthes</taxon>
        <taxon>Monogenea</taxon>
        <taxon>Polyopisthocotylea</taxon>
        <taxon>Polystomatidea</taxon>
        <taxon>Polystomatidae</taxon>
        <taxon>Protopolystoma</taxon>
    </lineage>
</organism>
<protein>
    <submittedName>
        <fullName evidence="1">Uncharacterized protein</fullName>
    </submittedName>
</protein>
<evidence type="ECO:0000313" key="2">
    <source>
        <dbReference type="Proteomes" id="UP000784294"/>
    </source>
</evidence>
<dbReference type="EMBL" id="CAAALY010017397">
    <property type="protein sequence ID" value="VEL13313.1"/>
    <property type="molecule type" value="Genomic_DNA"/>
</dbReference>
<gene>
    <name evidence="1" type="ORF">PXEA_LOCUS6753</name>
</gene>
<evidence type="ECO:0000313" key="1">
    <source>
        <dbReference type="EMBL" id="VEL13313.1"/>
    </source>
</evidence>
<proteinExistence type="predicted"/>